<feature type="compositionally biased region" description="Low complexity" evidence="1">
    <location>
        <begin position="86"/>
        <end position="111"/>
    </location>
</feature>
<accession>A0A7R8URN4</accession>
<dbReference type="AlphaFoldDB" id="A0A7R8URN4"/>
<keyword evidence="3" id="KW-1185">Reference proteome</keyword>
<gene>
    <name evidence="2" type="ORF">HERILL_LOCUS8329</name>
</gene>
<evidence type="ECO:0000256" key="1">
    <source>
        <dbReference type="SAM" id="MobiDB-lite"/>
    </source>
</evidence>
<feature type="compositionally biased region" description="Low complexity" evidence="1">
    <location>
        <begin position="7"/>
        <end position="20"/>
    </location>
</feature>
<sequence length="225" mass="24015">MSLKTIQQTQTTHSSSMMSHKAASDLVTSVNANRSGGGAGSIKVNNGKSVVTSSPSTPGSVNNNSNSSNNPIVVNHNGNSGGSVVNQQQQQQSNQQQSQQQNDQQQQQSQQGIVKKPNGSSVRGNGKIPAPLPPSSAGVAGTAPDARAKQVLKEAVDAVVNSFAKHTQGYGRATTDEDLRKKHVHYEMYSSLRSSSTVISRHRKRRKSHIGRFGFFVSFCITNCN</sequence>
<name>A0A7R8URN4_HERIL</name>
<dbReference type="InParanoid" id="A0A7R8URN4"/>
<dbReference type="EMBL" id="LR899011">
    <property type="protein sequence ID" value="CAD7085490.1"/>
    <property type="molecule type" value="Genomic_DNA"/>
</dbReference>
<proteinExistence type="predicted"/>
<evidence type="ECO:0000313" key="2">
    <source>
        <dbReference type="EMBL" id="CAD7085490.1"/>
    </source>
</evidence>
<dbReference type="Proteomes" id="UP000594454">
    <property type="component" value="Chromosome 3"/>
</dbReference>
<protein>
    <submittedName>
        <fullName evidence="2">Uncharacterized protein</fullName>
    </submittedName>
</protein>
<feature type="region of interest" description="Disordered" evidence="1">
    <location>
        <begin position="36"/>
        <end position="144"/>
    </location>
</feature>
<organism evidence="2 3">
    <name type="scientific">Hermetia illucens</name>
    <name type="common">Black soldier fly</name>
    <dbReference type="NCBI Taxonomy" id="343691"/>
    <lineage>
        <taxon>Eukaryota</taxon>
        <taxon>Metazoa</taxon>
        <taxon>Ecdysozoa</taxon>
        <taxon>Arthropoda</taxon>
        <taxon>Hexapoda</taxon>
        <taxon>Insecta</taxon>
        <taxon>Pterygota</taxon>
        <taxon>Neoptera</taxon>
        <taxon>Endopterygota</taxon>
        <taxon>Diptera</taxon>
        <taxon>Brachycera</taxon>
        <taxon>Stratiomyomorpha</taxon>
        <taxon>Stratiomyidae</taxon>
        <taxon>Hermetiinae</taxon>
        <taxon>Hermetia</taxon>
    </lineage>
</organism>
<reference evidence="2 3" key="1">
    <citation type="submission" date="2020-11" db="EMBL/GenBank/DDBJ databases">
        <authorList>
            <person name="Wallbank WR R."/>
            <person name="Pardo Diaz C."/>
            <person name="Kozak K."/>
            <person name="Martin S."/>
            <person name="Jiggins C."/>
            <person name="Moest M."/>
            <person name="Warren A I."/>
            <person name="Generalovic N T."/>
            <person name="Byers J.R.P. K."/>
            <person name="Montejo-Kovacevich G."/>
            <person name="Yen C E."/>
        </authorList>
    </citation>
    <scope>NUCLEOTIDE SEQUENCE [LARGE SCALE GENOMIC DNA]</scope>
</reference>
<evidence type="ECO:0000313" key="3">
    <source>
        <dbReference type="Proteomes" id="UP000594454"/>
    </source>
</evidence>
<feature type="compositionally biased region" description="Low complexity" evidence="1">
    <location>
        <begin position="49"/>
        <end position="77"/>
    </location>
</feature>
<dbReference type="OrthoDB" id="6250996at2759"/>
<feature type="region of interest" description="Disordered" evidence="1">
    <location>
        <begin position="1"/>
        <end position="23"/>
    </location>
</feature>